<dbReference type="Proteomes" id="UP001432146">
    <property type="component" value="Unassembled WGS sequence"/>
</dbReference>
<accession>A0AAW0ZMW4</accession>
<feature type="compositionally biased region" description="Acidic residues" evidence="1">
    <location>
        <begin position="24"/>
        <end position="33"/>
    </location>
</feature>
<evidence type="ECO:0000313" key="2">
    <source>
        <dbReference type="EMBL" id="KAK9299025.1"/>
    </source>
</evidence>
<evidence type="ECO:0000256" key="1">
    <source>
        <dbReference type="SAM" id="MobiDB-lite"/>
    </source>
</evidence>
<evidence type="ECO:0000313" key="3">
    <source>
        <dbReference type="Proteomes" id="UP001432146"/>
    </source>
</evidence>
<feature type="region of interest" description="Disordered" evidence="1">
    <location>
        <begin position="23"/>
        <end position="81"/>
    </location>
</feature>
<name>A0AAW0ZMW4_9HYME</name>
<reference evidence="2 3" key="1">
    <citation type="submission" date="2024-05" db="EMBL/GenBank/DDBJ databases">
        <title>The nuclear and mitochondrial genome assemblies of Tetragonisca angustula (Apidae: Meliponini), a tiny yet remarkable pollinator in the Neotropics.</title>
        <authorList>
            <person name="Ferrari R."/>
            <person name="Ricardo P.C."/>
            <person name="Dias F.C."/>
            <person name="Araujo N.S."/>
            <person name="Soares D.O."/>
            <person name="Zhou Q.-S."/>
            <person name="Zhu C.-D."/>
            <person name="Coutinho L."/>
            <person name="Airas M.C."/>
            <person name="Batista T.M."/>
        </authorList>
    </citation>
    <scope>NUCLEOTIDE SEQUENCE [LARGE SCALE GENOMIC DNA]</scope>
    <source>
        <strain evidence="2">ASF017062</strain>
        <tissue evidence="2">Abdomen</tissue>
    </source>
</reference>
<organism evidence="2 3">
    <name type="scientific">Tetragonisca angustula</name>
    <dbReference type="NCBI Taxonomy" id="166442"/>
    <lineage>
        <taxon>Eukaryota</taxon>
        <taxon>Metazoa</taxon>
        <taxon>Ecdysozoa</taxon>
        <taxon>Arthropoda</taxon>
        <taxon>Hexapoda</taxon>
        <taxon>Insecta</taxon>
        <taxon>Pterygota</taxon>
        <taxon>Neoptera</taxon>
        <taxon>Endopterygota</taxon>
        <taxon>Hymenoptera</taxon>
        <taxon>Apocrita</taxon>
        <taxon>Aculeata</taxon>
        <taxon>Apoidea</taxon>
        <taxon>Anthophila</taxon>
        <taxon>Apidae</taxon>
        <taxon>Tetragonisca</taxon>
    </lineage>
</organism>
<dbReference type="AlphaFoldDB" id="A0AAW0ZMW4"/>
<comment type="caution">
    <text evidence="2">The sequence shown here is derived from an EMBL/GenBank/DDBJ whole genome shotgun (WGS) entry which is preliminary data.</text>
</comment>
<proteinExistence type="predicted"/>
<gene>
    <name evidence="2" type="ORF">QLX08_007854</name>
</gene>
<keyword evidence="3" id="KW-1185">Reference proteome</keyword>
<dbReference type="EMBL" id="JAWNGG020000158">
    <property type="protein sequence ID" value="KAK9299025.1"/>
    <property type="molecule type" value="Genomic_DNA"/>
</dbReference>
<sequence>MKQFSGKQEDSGILCSICLNTLDESSDEEDSEEDSLRLYESSDEFSSEKKSTDSGISTNYSPDSSLQSSSEEEGDGSVCFRRDAIARIKDSSERSTERYEQGA</sequence>
<protein>
    <submittedName>
        <fullName evidence="2">Uncharacterized protein</fullName>
    </submittedName>
</protein>